<evidence type="ECO:0000256" key="1">
    <source>
        <dbReference type="SAM" id="MobiDB-lite"/>
    </source>
</evidence>
<dbReference type="Proteomes" id="UP000186309">
    <property type="component" value="Chromosome"/>
</dbReference>
<dbReference type="EMBL" id="CP019082">
    <property type="protein sequence ID" value="APW64094.1"/>
    <property type="molecule type" value="Genomic_DNA"/>
</dbReference>
<reference evidence="3" key="1">
    <citation type="submission" date="2016-12" db="EMBL/GenBank/DDBJ databases">
        <title>Comparative genomics of four Isosphaeraceae planctomycetes: a common pool of plasmids and glycoside hydrolase genes.</title>
        <authorList>
            <person name="Ivanova A."/>
        </authorList>
    </citation>
    <scope>NUCLEOTIDE SEQUENCE [LARGE SCALE GENOMIC DNA]</scope>
    <source>
        <strain evidence="3">PX4</strain>
    </source>
</reference>
<feature type="region of interest" description="Disordered" evidence="1">
    <location>
        <begin position="1"/>
        <end position="104"/>
    </location>
</feature>
<dbReference type="AlphaFoldDB" id="A0A1U7CYS5"/>
<keyword evidence="3" id="KW-1185">Reference proteome</keyword>
<sequence length="104" mass="10909">MSGIGKFKLSDALPRSAADTSDDATAEARFKGKGQIKPSGRSKKAKAGDPAKAATSELTAEQTREIREVTQAKNSGPSIRDHMVDIGRGNQQAGRQGTGGRRGK</sequence>
<name>A0A1U7CYS5_9BACT</name>
<evidence type="ECO:0000313" key="2">
    <source>
        <dbReference type="EMBL" id="APW64094.1"/>
    </source>
</evidence>
<evidence type="ECO:0000313" key="3">
    <source>
        <dbReference type="Proteomes" id="UP000186309"/>
    </source>
</evidence>
<proteinExistence type="predicted"/>
<accession>A0A1U7CYS5</accession>
<organism evidence="2 3">
    <name type="scientific">Paludisphaera borealis</name>
    <dbReference type="NCBI Taxonomy" id="1387353"/>
    <lineage>
        <taxon>Bacteria</taxon>
        <taxon>Pseudomonadati</taxon>
        <taxon>Planctomycetota</taxon>
        <taxon>Planctomycetia</taxon>
        <taxon>Isosphaerales</taxon>
        <taxon>Isosphaeraceae</taxon>
        <taxon>Paludisphaera</taxon>
    </lineage>
</organism>
<protein>
    <submittedName>
        <fullName evidence="2">Uncharacterized protein</fullName>
    </submittedName>
</protein>
<dbReference type="KEGG" id="pbor:BSF38_05684"/>
<dbReference type="RefSeq" id="WP_083713649.1">
    <property type="nucleotide sequence ID" value="NZ_CP019082.1"/>
</dbReference>
<gene>
    <name evidence="2" type="ORF">BSF38_05684</name>
</gene>